<dbReference type="InterPro" id="IPR013538">
    <property type="entry name" value="ASHA1/2-like_C"/>
</dbReference>
<feature type="domain" description="Activator of Hsp90 ATPase homologue 1/2-like C-terminal" evidence="2">
    <location>
        <begin position="27"/>
        <end position="140"/>
    </location>
</feature>
<keyword evidence="4" id="KW-1185">Reference proteome</keyword>
<dbReference type="Gene3D" id="3.30.530.20">
    <property type="match status" value="1"/>
</dbReference>
<comment type="caution">
    <text evidence="3">The sequence shown here is derived from an EMBL/GenBank/DDBJ whole genome shotgun (WGS) entry which is preliminary data.</text>
</comment>
<dbReference type="InterPro" id="IPR023393">
    <property type="entry name" value="START-like_dom_sf"/>
</dbReference>
<sequence length="171" mass="19162">MTATPTGRLVRREDGADLVIDRTFPEPVDEMWAAITESDRTATWFGPWTGTAAPGNTIRVQMRFEDGEPWMDMTIEECERPTRYVLSSSDDFGSWLMEMQVAAEPDGCRVRLIQHLDSASVALAADTGPGWEYYLDLLVAARSRGPRPDFDGYLELKGHYESEVARVAESP</sequence>
<dbReference type="SUPFAM" id="SSF55961">
    <property type="entry name" value="Bet v1-like"/>
    <property type="match status" value="1"/>
</dbReference>
<organism evidence="3 4">
    <name type="scientific">Rhodococcus gannanensis</name>
    <dbReference type="NCBI Taxonomy" id="1960308"/>
    <lineage>
        <taxon>Bacteria</taxon>
        <taxon>Bacillati</taxon>
        <taxon>Actinomycetota</taxon>
        <taxon>Actinomycetes</taxon>
        <taxon>Mycobacteriales</taxon>
        <taxon>Nocardiaceae</taxon>
        <taxon>Rhodococcus</taxon>
    </lineage>
</organism>
<proteinExistence type="inferred from homology"/>
<dbReference type="Pfam" id="PF08327">
    <property type="entry name" value="AHSA1"/>
    <property type="match status" value="1"/>
</dbReference>
<gene>
    <name evidence="3" type="ORF">ACFSJG_18915</name>
</gene>
<accession>A0ABW4P991</accession>
<evidence type="ECO:0000313" key="4">
    <source>
        <dbReference type="Proteomes" id="UP001597286"/>
    </source>
</evidence>
<dbReference type="EMBL" id="JBHUFB010000013">
    <property type="protein sequence ID" value="MFD1814294.1"/>
    <property type="molecule type" value="Genomic_DNA"/>
</dbReference>
<evidence type="ECO:0000256" key="1">
    <source>
        <dbReference type="ARBA" id="ARBA00006817"/>
    </source>
</evidence>
<dbReference type="Proteomes" id="UP001597286">
    <property type="component" value="Unassembled WGS sequence"/>
</dbReference>
<dbReference type="RefSeq" id="WP_378486767.1">
    <property type="nucleotide sequence ID" value="NZ_JBHUFB010000013.1"/>
</dbReference>
<reference evidence="4" key="1">
    <citation type="journal article" date="2019" name="Int. J. Syst. Evol. Microbiol.">
        <title>The Global Catalogue of Microorganisms (GCM) 10K type strain sequencing project: providing services to taxonomists for standard genome sequencing and annotation.</title>
        <authorList>
            <consortium name="The Broad Institute Genomics Platform"/>
            <consortium name="The Broad Institute Genome Sequencing Center for Infectious Disease"/>
            <person name="Wu L."/>
            <person name="Ma J."/>
        </authorList>
    </citation>
    <scope>NUCLEOTIDE SEQUENCE [LARGE SCALE GENOMIC DNA]</scope>
    <source>
        <strain evidence="4">DT72</strain>
    </source>
</reference>
<evidence type="ECO:0000313" key="3">
    <source>
        <dbReference type="EMBL" id="MFD1814294.1"/>
    </source>
</evidence>
<protein>
    <submittedName>
        <fullName evidence="3">SRPBCC family protein</fullName>
    </submittedName>
</protein>
<name>A0ABW4P991_9NOCA</name>
<dbReference type="CDD" id="cd08899">
    <property type="entry name" value="SRPBCC_CalC_Aha1-like_6"/>
    <property type="match status" value="1"/>
</dbReference>
<comment type="similarity">
    <text evidence="1">Belongs to the AHA1 family.</text>
</comment>
<evidence type="ECO:0000259" key="2">
    <source>
        <dbReference type="Pfam" id="PF08327"/>
    </source>
</evidence>